<dbReference type="OrthoDB" id="361944at2"/>
<organism evidence="2 3">
    <name type="scientific">Pleomorphomonas carboxyditropha</name>
    <dbReference type="NCBI Taxonomy" id="2023338"/>
    <lineage>
        <taxon>Bacteria</taxon>
        <taxon>Pseudomonadati</taxon>
        <taxon>Pseudomonadota</taxon>
        <taxon>Alphaproteobacteria</taxon>
        <taxon>Hyphomicrobiales</taxon>
        <taxon>Pleomorphomonadaceae</taxon>
        <taxon>Pleomorphomonas</taxon>
    </lineage>
</organism>
<comment type="caution">
    <text evidence="2">The sequence shown here is derived from an EMBL/GenBank/DDBJ whole genome shotgun (WGS) entry which is preliminary data.</text>
</comment>
<evidence type="ECO:0008006" key="4">
    <source>
        <dbReference type="Google" id="ProtNLM"/>
    </source>
</evidence>
<dbReference type="EMBL" id="NQVN01000008">
    <property type="protein sequence ID" value="PIO98836.1"/>
    <property type="molecule type" value="Genomic_DNA"/>
</dbReference>
<sequence length="144" mass="16183">MQKKWPNFSTRDLGDSPEDDAEMRRRWEAYDREMKALIATGGVHQDDDGWWVDNATGELIGPDPEIERPLTDAELAKMVPLSEALPELAASIKRARGRPKVASPKEAVTLRLSPETIARFKALGGADWRARMSETLEKAGQRRQ</sequence>
<gene>
    <name evidence="2" type="ORF">CJ014_14045</name>
</gene>
<reference evidence="2 3" key="1">
    <citation type="submission" date="2017-08" db="EMBL/GenBank/DDBJ databases">
        <title>Pleomorphomonas carboxidotrophicus sp. nov., a new mesophilic hydrogenogenic carboxidotroph.</title>
        <authorList>
            <person name="Esquivel-Elizondo S."/>
            <person name="Krajmalnik-Brown R."/>
            <person name="Maldonado J."/>
        </authorList>
    </citation>
    <scope>NUCLEOTIDE SEQUENCE [LARGE SCALE GENOMIC DNA]</scope>
    <source>
        <strain evidence="2 3">SVCO-16</strain>
    </source>
</reference>
<dbReference type="AlphaFoldDB" id="A0A2G9WVU2"/>
<feature type="region of interest" description="Disordered" evidence="1">
    <location>
        <begin position="1"/>
        <end position="24"/>
    </location>
</feature>
<evidence type="ECO:0000256" key="1">
    <source>
        <dbReference type="SAM" id="MobiDB-lite"/>
    </source>
</evidence>
<evidence type="ECO:0000313" key="2">
    <source>
        <dbReference type="EMBL" id="PIO98836.1"/>
    </source>
</evidence>
<dbReference type="Pfam" id="PF14384">
    <property type="entry name" value="BrnA_antitoxin"/>
    <property type="match status" value="1"/>
</dbReference>
<protein>
    <recommendedName>
        <fullName evidence="4">BrnA antitoxin family protein</fullName>
    </recommendedName>
</protein>
<dbReference type="Proteomes" id="UP000231070">
    <property type="component" value="Unassembled WGS sequence"/>
</dbReference>
<keyword evidence="3" id="KW-1185">Reference proteome</keyword>
<name>A0A2G9WVU2_9HYPH</name>
<dbReference type="InterPro" id="IPR025528">
    <property type="entry name" value="BrnA_antitoxin"/>
</dbReference>
<accession>A0A2G9WVU2</accession>
<evidence type="ECO:0000313" key="3">
    <source>
        <dbReference type="Proteomes" id="UP000231070"/>
    </source>
</evidence>
<proteinExistence type="predicted"/>